<sequence length="223" mass="24075">MTGWTEYAAAWGFFLATHALPSRAAIRPRLVAALGTRGYTLAYSALSLTALAWLIGAAGRAPRLPLWPQPAGAAWLVLAATIPAALLLAVSIARPNPFSFGGARNHLFDPDRPGIVRLTRHPVLLALLLWAIGHLAVNGDLAHALLFGGFAGFALLGMRMLDRRALRRKGAEEWRAEIARLRAAPLRLPLGWTRLLSAAAGLLAVILLHRWLAGVSIWRNFLG</sequence>
<protein>
    <submittedName>
        <fullName evidence="7">Uncharacterized membrane protein</fullName>
    </submittedName>
</protein>
<dbReference type="GO" id="GO:0016020">
    <property type="term" value="C:membrane"/>
    <property type="evidence" value="ECO:0007669"/>
    <property type="project" value="UniProtKB-SubCell"/>
</dbReference>
<evidence type="ECO:0000256" key="3">
    <source>
        <dbReference type="ARBA" id="ARBA00022989"/>
    </source>
</evidence>
<evidence type="ECO:0000259" key="6">
    <source>
        <dbReference type="Pfam" id="PF07298"/>
    </source>
</evidence>
<gene>
    <name evidence="7" type="ORF">SAMN05660710_02314</name>
</gene>
<dbReference type="EMBL" id="FMVT01000007">
    <property type="protein sequence ID" value="SCY67391.1"/>
    <property type="molecule type" value="Genomic_DNA"/>
</dbReference>
<name>A0A1G5HUM5_9RHOB</name>
<feature type="transmembrane region" description="Helical" evidence="5">
    <location>
        <begin position="141"/>
        <end position="161"/>
    </location>
</feature>
<keyword evidence="4 5" id="KW-0472">Membrane</keyword>
<evidence type="ECO:0000256" key="5">
    <source>
        <dbReference type="SAM" id="Phobius"/>
    </source>
</evidence>
<dbReference type="AlphaFoldDB" id="A0A1G5HUM5"/>
<evidence type="ECO:0000256" key="2">
    <source>
        <dbReference type="ARBA" id="ARBA00022692"/>
    </source>
</evidence>
<feature type="domain" description="NnrU" evidence="6">
    <location>
        <begin position="10"/>
        <end position="216"/>
    </location>
</feature>
<dbReference type="InterPro" id="IPR009915">
    <property type="entry name" value="NnrU_dom"/>
</dbReference>
<dbReference type="Gene3D" id="1.20.120.1630">
    <property type="match status" value="1"/>
</dbReference>
<organism evidence="7 8">
    <name type="scientific">Paracoccus tibetensis</name>
    <dbReference type="NCBI Taxonomy" id="336292"/>
    <lineage>
        <taxon>Bacteria</taxon>
        <taxon>Pseudomonadati</taxon>
        <taxon>Pseudomonadota</taxon>
        <taxon>Alphaproteobacteria</taxon>
        <taxon>Rhodobacterales</taxon>
        <taxon>Paracoccaceae</taxon>
        <taxon>Paracoccus</taxon>
    </lineage>
</organism>
<keyword evidence="3 5" id="KW-1133">Transmembrane helix</keyword>
<proteinExistence type="predicted"/>
<dbReference type="OrthoDB" id="7828645at2"/>
<evidence type="ECO:0000256" key="1">
    <source>
        <dbReference type="ARBA" id="ARBA00004141"/>
    </source>
</evidence>
<evidence type="ECO:0000256" key="4">
    <source>
        <dbReference type="ARBA" id="ARBA00023136"/>
    </source>
</evidence>
<comment type="subcellular location">
    <subcellularLocation>
        <location evidence="1">Membrane</location>
        <topology evidence="1">Multi-pass membrane protein</topology>
    </subcellularLocation>
</comment>
<feature type="transmembrane region" description="Helical" evidence="5">
    <location>
        <begin position="6"/>
        <end position="26"/>
    </location>
</feature>
<keyword evidence="2 5" id="KW-0812">Transmembrane</keyword>
<evidence type="ECO:0000313" key="7">
    <source>
        <dbReference type="EMBL" id="SCY67391.1"/>
    </source>
</evidence>
<feature type="transmembrane region" description="Helical" evidence="5">
    <location>
        <begin position="195"/>
        <end position="218"/>
    </location>
</feature>
<evidence type="ECO:0000313" key="8">
    <source>
        <dbReference type="Proteomes" id="UP000199502"/>
    </source>
</evidence>
<feature type="transmembrane region" description="Helical" evidence="5">
    <location>
        <begin position="73"/>
        <end position="93"/>
    </location>
</feature>
<accession>A0A1G5HUM5</accession>
<dbReference type="Pfam" id="PF07298">
    <property type="entry name" value="NnrU"/>
    <property type="match status" value="1"/>
</dbReference>
<reference evidence="7 8" key="1">
    <citation type="submission" date="2016-10" db="EMBL/GenBank/DDBJ databases">
        <authorList>
            <person name="de Groot N.N."/>
        </authorList>
    </citation>
    <scope>NUCLEOTIDE SEQUENCE [LARGE SCALE GENOMIC DNA]</scope>
    <source>
        <strain evidence="7 8">CGMCC 1.8925</strain>
    </source>
</reference>
<keyword evidence="8" id="KW-1185">Reference proteome</keyword>
<dbReference type="Proteomes" id="UP000199502">
    <property type="component" value="Unassembled WGS sequence"/>
</dbReference>
<feature type="transmembrane region" description="Helical" evidence="5">
    <location>
        <begin position="38"/>
        <end position="61"/>
    </location>
</feature>
<dbReference type="STRING" id="336292.SAMN05660710_02314"/>
<feature type="transmembrane region" description="Helical" evidence="5">
    <location>
        <begin position="114"/>
        <end position="135"/>
    </location>
</feature>
<dbReference type="RefSeq" id="WP_090744302.1">
    <property type="nucleotide sequence ID" value="NZ_FMVT01000007.1"/>
</dbReference>